<evidence type="ECO:0000256" key="2">
    <source>
        <dbReference type="ARBA" id="ARBA00004752"/>
    </source>
</evidence>
<keyword evidence="16" id="KW-1133">Transmembrane helix</keyword>
<keyword evidence="7" id="KW-0732">Signal</keyword>
<dbReference type="PANTHER" id="PTHR21581">
    <property type="entry name" value="D-ALANYL-D-ALANINE CARBOXYPEPTIDASE"/>
    <property type="match status" value="1"/>
</dbReference>
<organism evidence="18 19">
    <name type="scientific">Caldisalinibacter kiritimatiensis</name>
    <dbReference type="NCBI Taxonomy" id="1304284"/>
    <lineage>
        <taxon>Bacteria</taxon>
        <taxon>Bacillati</taxon>
        <taxon>Bacillota</taxon>
        <taxon>Tissierellia</taxon>
        <taxon>Tissierellales</taxon>
        <taxon>Thermohalobacteraceae</taxon>
        <taxon>Caldisalinibacter</taxon>
    </lineage>
</organism>
<evidence type="ECO:0000256" key="6">
    <source>
        <dbReference type="ARBA" id="ARBA00022670"/>
    </source>
</evidence>
<gene>
    <name evidence="18" type="ORF">L21TH_2107</name>
</gene>
<dbReference type="GO" id="GO:0071555">
    <property type="term" value="P:cell wall organization"/>
    <property type="evidence" value="ECO:0007669"/>
    <property type="project" value="UniProtKB-KW"/>
</dbReference>
<dbReference type="AlphaFoldDB" id="R1ARM8"/>
<dbReference type="EMBL" id="ARZA01000236">
    <property type="protein sequence ID" value="EOC99802.1"/>
    <property type="molecule type" value="Genomic_DNA"/>
</dbReference>
<protein>
    <recommendedName>
        <fullName evidence="4">serine-type D-Ala-D-Ala carboxypeptidase</fullName>
        <ecNumber evidence="4">3.4.16.4</ecNumber>
    </recommendedName>
</protein>
<comment type="catalytic activity">
    <reaction evidence="12">
        <text>Preferential cleavage: (Ac)2-L-Lys-D-Ala-|-D-Ala. Also transpeptidation of peptidyl-alanyl moieties that are N-acyl substituents of D-alanine.</text>
        <dbReference type="EC" id="3.4.16.4"/>
    </reaction>
</comment>
<evidence type="ECO:0000256" key="5">
    <source>
        <dbReference type="ARBA" id="ARBA00022645"/>
    </source>
</evidence>
<keyword evidence="9" id="KW-0133">Cell shape</keyword>
<evidence type="ECO:0000313" key="19">
    <source>
        <dbReference type="Proteomes" id="UP000013378"/>
    </source>
</evidence>
<dbReference type="PATRIC" id="fig|1304284.3.peg.2073"/>
<accession>R1ARM8</accession>
<dbReference type="SMART" id="SM00936">
    <property type="entry name" value="PBP5_C"/>
    <property type="match status" value="1"/>
</dbReference>
<dbReference type="SUPFAM" id="SSF69189">
    <property type="entry name" value="Penicillin-binding protein associated domain"/>
    <property type="match status" value="1"/>
</dbReference>
<dbReference type="Gene3D" id="2.60.410.10">
    <property type="entry name" value="D-Ala-D-Ala carboxypeptidase, C-terminal domain"/>
    <property type="match status" value="1"/>
</dbReference>
<feature type="active site" description="Acyl-ester intermediate" evidence="13">
    <location>
        <position position="57"/>
    </location>
</feature>
<dbReference type="GO" id="GO:0009252">
    <property type="term" value="P:peptidoglycan biosynthetic process"/>
    <property type="evidence" value="ECO:0007669"/>
    <property type="project" value="UniProtKB-UniPathway"/>
</dbReference>
<name>R1ARM8_9FIRM</name>
<proteinExistence type="inferred from homology"/>
<evidence type="ECO:0000313" key="18">
    <source>
        <dbReference type="EMBL" id="EOC99802.1"/>
    </source>
</evidence>
<dbReference type="GO" id="GO:0009002">
    <property type="term" value="F:serine-type D-Ala-D-Ala carboxypeptidase activity"/>
    <property type="evidence" value="ECO:0007669"/>
    <property type="project" value="UniProtKB-EC"/>
</dbReference>
<feature type="transmembrane region" description="Helical" evidence="16">
    <location>
        <begin position="396"/>
        <end position="416"/>
    </location>
</feature>
<evidence type="ECO:0000256" key="7">
    <source>
        <dbReference type="ARBA" id="ARBA00022729"/>
    </source>
</evidence>
<feature type="active site" evidence="13">
    <location>
        <position position="113"/>
    </location>
</feature>
<keyword evidence="11" id="KW-0961">Cell wall biogenesis/degradation</keyword>
<evidence type="ECO:0000256" key="16">
    <source>
        <dbReference type="SAM" id="Phobius"/>
    </source>
</evidence>
<comment type="pathway">
    <text evidence="2">Cell wall biogenesis; peptidoglycan biosynthesis.</text>
</comment>
<evidence type="ECO:0000256" key="9">
    <source>
        <dbReference type="ARBA" id="ARBA00022960"/>
    </source>
</evidence>
<dbReference type="SUPFAM" id="SSF56601">
    <property type="entry name" value="beta-lactamase/transpeptidase-like"/>
    <property type="match status" value="1"/>
</dbReference>
<keyword evidence="19" id="KW-1185">Reference proteome</keyword>
<dbReference type="InterPro" id="IPR012338">
    <property type="entry name" value="Beta-lactam/transpept-like"/>
</dbReference>
<dbReference type="Gene3D" id="3.40.710.10">
    <property type="entry name" value="DD-peptidase/beta-lactamase superfamily"/>
    <property type="match status" value="1"/>
</dbReference>
<evidence type="ECO:0000256" key="1">
    <source>
        <dbReference type="ARBA" id="ARBA00003217"/>
    </source>
</evidence>
<keyword evidence="10" id="KW-0573">Peptidoglycan synthesis</keyword>
<keyword evidence="5 18" id="KW-0121">Carboxypeptidase</keyword>
<dbReference type="InterPro" id="IPR001967">
    <property type="entry name" value="Peptidase_S11_N"/>
</dbReference>
<dbReference type="EC" id="3.4.16.4" evidence="4"/>
<dbReference type="InterPro" id="IPR018044">
    <property type="entry name" value="Peptidase_S11"/>
</dbReference>
<dbReference type="PANTHER" id="PTHR21581:SF33">
    <property type="entry name" value="D-ALANYL-D-ALANINE CARBOXYPEPTIDASE DACB"/>
    <property type="match status" value="1"/>
</dbReference>
<dbReference type="PRINTS" id="PR00725">
    <property type="entry name" value="DADACBPTASE1"/>
</dbReference>
<evidence type="ECO:0000256" key="15">
    <source>
        <dbReference type="RuleBase" id="RU004016"/>
    </source>
</evidence>
<dbReference type="eggNOG" id="COG1686">
    <property type="taxonomic scope" value="Bacteria"/>
</dbReference>
<dbReference type="InterPro" id="IPR012907">
    <property type="entry name" value="Peptidase_S11_C"/>
</dbReference>
<comment type="caution">
    <text evidence="18">The sequence shown here is derived from an EMBL/GenBank/DDBJ whole genome shotgun (WGS) entry which is preliminary data.</text>
</comment>
<keyword evidence="16" id="KW-0472">Membrane</keyword>
<dbReference type="InterPro" id="IPR015956">
    <property type="entry name" value="Peniciliin-bd_prot_C_sf"/>
</dbReference>
<feature type="domain" description="Peptidase S11 D-Ala-D-Ala carboxypeptidase A C-terminal" evidence="17">
    <location>
        <begin position="287"/>
        <end position="377"/>
    </location>
</feature>
<dbReference type="STRING" id="1304284.L21TH_2107"/>
<dbReference type="Pfam" id="PF07943">
    <property type="entry name" value="PBP5_C"/>
    <property type="match status" value="1"/>
</dbReference>
<evidence type="ECO:0000256" key="13">
    <source>
        <dbReference type="PIRSR" id="PIRSR618044-1"/>
    </source>
</evidence>
<dbReference type="Proteomes" id="UP000013378">
    <property type="component" value="Unassembled WGS sequence"/>
</dbReference>
<feature type="binding site" evidence="14">
    <location>
        <position position="238"/>
    </location>
    <ligand>
        <name>substrate</name>
    </ligand>
</feature>
<dbReference type="InterPro" id="IPR037167">
    <property type="entry name" value="Peptidase_S11_C_sf"/>
</dbReference>
<evidence type="ECO:0000256" key="8">
    <source>
        <dbReference type="ARBA" id="ARBA00022801"/>
    </source>
</evidence>
<feature type="active site" description="Proton acceptor" evidence="13">
    <location>
        <position position="60"/>
    </location>
</feature>
<evidence type="ECO:0000256" key="3">
    <source>
        <dbReference type="ARBA" id="ARBA00007164"/>
    </source>
</evidence>
<dbReference type="GO" id="GO:0008360">
    <property type="term" value="P:regulation of cell shape"/>
    <property type="evidence" value="ECO:0007669"/>
    <property type="project" value="UniProtKB-KW"/>
</dbReference>
<dbReference type="Pfam" id="PF00768">
    <property type="entry name" value="Peptidase_S11"/>
    <property type="match status" value="1"/>
</dbReference>
<keyword evidence="6" id="KW-0645">Protease</keyword>
<evidence type="ECO:0000256" key="14">
    <source>
        <dbReference type="PIRSR" id="PIRSR618044-2"/>
    </source>
</evidence>
<evidence type="ECO:0000256" key="12">
    <source>
        <dbReference type="ARBA" id="ARBA00034000"/>
    </source>
</evidence>
<evidence type="ECO:0000259" key="17">
    <source>
        <dbReference type="SMART" id="SM00936"/>
    </source>
</evidence>
<dbReference type="RefSeq" id="WP_006315660.1">
    <property type="nucleotide sequence ID" value="NZ_ARZA01000236.1"/>
</dbReference>
<evidence type="ECO:0000256" key="4">
    <source>
        <dbReference type="ARBA" id="ARBA00012448"/>
    </source>
</evidence>
<sequence>MKNVIVGILSLFLVLNSFNISYADKPSITSHAAILIDANTGQVLFEKNAHKSMYPASTTKIMTAILALEKCNLGNKVTIDNETPYGIEGSHIALEPGEIISMEDLLYALLIESANDAAIAIAKHIGGSVENFAKLMNEKAKSIGAKNTHFTNPNGLPDKNHTTTAYDLAMMAKYAMEIDKFREIVKNYNYKIGATNKKSEPRYLKSANRLIYGTGSGNQIYVDGKWVDIKYEGAEGIKTGYTVAAQNCLVASAVRGNQRLISVVLHAQGTNVYVDTHKLLNYGFDNFNYKQLAFKNEFIENIKVTHGDNKYVPGIINQSIFATIPKGREDEIQKVLDIPEELSAPISIGQVLGTVKFTLDGETLATTNIVSTMEVNQKGIYQVVATTKKDSIWTKWWFWLIVLFILWRFYIAYIRYKRRKRRRSKRITYYNTKYNGY</sequence>
<dbReference type="UniPathway" id="UPA00219"/>
<evidence type="ECO:0000256" key="11">
    <source>
        <dbReference type="ARBA" id="ARBA00023316"/>
    </source>
</evidence>
<dbReference type="OrthoDB" id="9791132at2"/>
<keyword evidence="8 18" id="KW-0378">Hydrolase</keyword>
<dbReference type="GO" id="GO:0006508">
    <property type="term" value="P:proteolysis"/>
    <property type="evidence" value="ECO:0007669"/>
    <property type="project" value="UniProtKB-KW"/>
</dbReference>
<evidence type="ECO:0000256" key="10">
    <source>
        <dbReference type="ARBA" id="ARBA00022984"/>
    </source>
</evidence>
<keyword evidence="16" id="KW-0812">Transmembrane</keyword>
<comment type="similarity">
    <text evidence="3 15">Belongs to the peptidase S11 family.</text>
</comment>
<comment type="function">
    <text evidence="1">Removes C-terminal D-alanyl residues from sugar-peptide cell wall precursors.</text>
</comment>
<reference evidence="18 19" key="1">
    <citation type="journal article" date="2015" name="Geomicrobiol. J.">
        <title>Caldisalinibacter kiritimatiensis gen. nov., sp. nov., a moderately thermohalophilic thiosulfate-reducing bacterium from a hypersaline microbial mat.</title>
        <authorList>
            <person name="Ben Hania W."/>
            <person name="Joseph M."/>
            <person name="Fiebig A."/>
            <person name="Bunk B."/>
            <person name="Klenk H.-P."/>
            <person name="Fardeau M.-L."/>
            <person name="Spring S."/>
        </authorList>
    </citation>
    <scope>NUCLEOTIDE SEQUENCE [LARGE SCALE GENOMIC DNA]</scope>
    <source>
        <strain evidence="18 19">L21-TH-D2</strain>
    </source>
</reference>